<gene>
    <name evidence="1" type="ORF">FQ775_01560</name>
</gene>
<protein>
    <submittedName>
        <fullName evidence="1">Uncharacterized protein</fullName>
    </submittedName>
</protein>
<evidence type="ECO:0000313" key="2">
    <source>
        <dbReference type="Proteomes" id="UP000321389"/>
    </source>
</evidence>
<dbReference type="KEGG" id="niy:FQ775_01560"/>
<evidence type="ECO:0000313" key="1">
    <source>
        <dbReference type="EMBL" id="QDY99161.1"/>
    </source>
</evidence>
<dbReference type="OrthoDB" id="4891072at2"/>
<keyword evidence="2" id="KW-1185">Reference proteome</keyword>
<sequence>MSAAAGPRMREPQQLLTPARLSVMQSSRVSATRLLMSKAINARWSIDCLDWKIDEEARGTALYRIETANMPLDFIVHSRKPQKEGRIGRIIGQTWDMMAALVEGPASEHDIAVTGEEIQKLYAGRATDKTLVWARSNRSGRAFDHTVEALAAGRQPSIDVLSDVCYLMRNTGLDGNGTFGTRSFRTLEKDHPLKRPLEAQMLCAYLMRVFSIDLVNHLARCQSPHSARLAPEIQRFLGVGNGSALGLNLFVNNHPKLVHNFLTAREKAIVGAKSLEVGRQDPSVAFLIGLVERAIKFRRQDRMTYERFAESSLVADDLEKVKGVLSYFYETGLVGGSESRFPLSEIADWSEREVHDEAHETLLGLMTELVPDLCDSLAEELAADEEFSTDPSMSLGHLRDLLHSEYAWAFDMDLESESSRRFVWYKSATAEEPRRGAIDEVGSVFNLGLDLPRLVTRLDQEIASRDPALSVARFLLTAPEFRYIVARIQSLSGYAYHSPHMNMMGEEFTPSDVTRFINICIHGLDKTRDYLNRSLRGVIYQGAPTVDDLRAGADPIWFYPAEPRV</sequence>
<reference evidence="1" key="1">
    <citation type="submission" date="2020-04" db="EMBL/GenBank/DDBJ databases">
        <title>Nitratireductor sp. nov. isolated from mangrove soil.</title>
        <authorList>
            <person name="Ye Y."/>
        </authorList>
    </citation>
    <scope>NUCLEOTIDE SEQUENCE</scope>
    <source>
        <strain evidence="1">SY7</strain>
    </source>
</reference>
<dbReference type="Proteomes" id="UP000321389">
    <property type="component" value="Chromosome"/>
</dbReference>
<organism evidence="1 2">
    <name type="scientific">Nitratireductor mangrovi</name>
    <dbReference type="NCBI Taxonomy" id="2599600"/>
    <lineage>
        <taxon>Bacteria</taxon>
        <taxon>Pseudomonadati</taxon>
        <taxon>Pseudomonadota</taxon>
        <taxon>Alphaproteobacteria</taxon>
        <taxon>Hyphomicrobiales</taxon>
        <taxon>Phyllobacteriaceae</taxon>
        <taxon>Nitratireductor</taxon>
    </lineage>
</organism>
<proteinExistence type="predicted"/>
<accession>A0A5B8KU96</accession>
<name>A0A5B8KU96_9HYPH</name>
<dbReference type="AlphaFoldDB" id="A0A5B8KU96"/>
<dbReference type="EMBL" id="CP042301">
    <property type="protein sequence ID" value="QDY99161.1"/>
    <property type="molecule type" value="Genomic_DNA"/>
</dbReference>